<feature type="domain" description="Serine aminopeptidase S33" evidence="1">
    <location>
        <begin position="23"/>
        <end position="286"/>
    </location>
</feature>
<dbReference type="EMBL" id="FPKR01000001">
    <property type="protein sequence ID" value="SFZ70865.1"/>
    <property type="molecule type" value="Genomic_DNA"/>
</dbReference>
<dbReference type="InterPro" id="IPR029058">
    <property type="entry name" value="AB_hydrolase_fold"/>
</dbReference>
<dbReference type="Pfam" id="PF12146">
    <property type="entry name" value="Hydrolase_4"/>
    <property type="match status" value="1"/>
</dbReference>
<evidence type="ECO:0000313" key="2">
    <source>
        <dbReference type="EMBL" id="SFZ70865.1"/>
    </source>
</evidence>
<dbReference type="InterPro" id="IPR022742">
    <property type="entry name" value="Hydrolase_4"/>
</dbReference>
<dbReference type="RefSeq" id="WP_072426866.1">
    <property type="nucleotide sequence ID" value="NZ_FPKR01000001.1"/>
</dbReference>
<dbReference type="OrthoDB" id="9806902at2"/>
<dbReference type="GO" id="GO:0016787">
    <property type="term" value="F:hydrolase activity"/>
    <property type="evidence" value="ECO:0007669"/>
    <property type="project" value="UniProtKB-KW"/>
</dbReference>
<protein>
    <submittedName>
        <fullName evidence="2">Lysophospholipase, alpha-beta hydrolase superfamily</fullName>
    </submittedName>
</protein>
<evidence type="ECO:0000313" key="3">
    <source>
        <dbReference type="Proteomes" id="UP000186513"/>
    </source>
</evidence>
<dbReference type="STRING" id="1121279.SAMN02745887_00335"/>
<keyword evidence="2" id="KW-0378">Hydrolase</keyword>
<reference evidence="2 3" key="1">
    <citation type="submission" date="2016-11" db="EMBL/GenBank/DDBJ databases">
        <authorList>
            <person name="Jaros S."/>
            <person name="Januszkiewicz K."/>
            <person name="Wedrychowicz H."/>
        </authorList>
    </citation>
    <scope>NUCLEOTIDE SEQUENCE [LARGE SCALE GENOMIC DNA]</scope>
    <source>
        <strain evidence="2 3">DSM 18899</strain>
    </source>
</reference>
<evidence type="ECO:0000259" key="1">
    <source>
        <dbReference type="Pfam" id="PF12146"/>
    </source>
</evidence>
<dbReference type="Gene3D" id="3.40.50.1820">
    <property type="entry name" value="alpha/beta hydrolase"/>
    <property type="match status" value="1"/>
</dbReference>
<dbReference type="Proteomes" id="UP000186513">
    <property type="component" value="Unassembled WGS sequence"/>
</dbReference>
<dbReference type="AlphaFoldDB" id="A0A1K2H4S4"/>
<organism evidence="2 3">
    <name type="scientific">Chitinimonas taiwanensis DSM 18899</name>
    <dbReference type="NCBI Taxonomy" id="1121279"/>
    <lineage>
        <taxon>Bacteria</taxon>
        <taxon>Pseudomonadati</taxon>
        <taxon>Pseudomonadota</taxon>
        <taxon>Betaproteobacteria</taxon>
        <taxon>Neisseriales</taxon>
        <taxon>Chitinibacteraceae</taxon>
        <taxon>Chitinimonas</taxon>
    </lineage>
</organism>
<proteinExistence type="predicted"/>
<keyword evidence="3" id="KW-1185">Reference proteome</keyword>
<gene>
    <name evidence="2" type="ORF">SAMN02745887_00335</name>
</gene>
<accession>A0A1K2H4S4</accession>
<dbReference type="PANTHER" id="PTHR11614">
    <property type="entry name" value="PHOSPHOLIPASE-RELATED"/>
    <property type="match status" value="1"/>
</dbReference>
<sequence>MQIALLPQPDGHRIATYYWPQAAARRVVVIAHGMAEHAARYAGFAQALNQQGCAVWSYDHRGHGQSVHDGRLGHFADEQGWDKVVGDLASVLQQVRAQHPGLPVLLFAHSMGSFVARALMLRPGKLIDGLILSATGFRQSAIARVMAGIAAVAGRRQGWDQPSAMMRKLVFGTFNLRFVPSRTQFDWLSRVPAEVDAYIADPLAGFDCSAGLWRDLFLGIVELEAAEARGADLIDVPVWLLAGSHDPVSMGGKGCRQLADRYQAVGLHDVSVTVYPQGRHEMLNESNREQVYADLFAWMDQRFT</sequence>
<dbReference type="SUPFAM" id="SSF53474">
    <property type="entry name" value="alpha/beta-Hydrolases"/>
    <property type="match status" value="1"/>
</dbReference>
<dbReference type="InterPro" id="IPR051044">
    <property type="entry name" value="MAG_DAG_Lipase"/>
</dbReference>
<name>A0A1K2H4S4_9NEIS</name>